<evidence type="ECO:0000256" key="1">
    <source>
        <dbReference type="SAM" id="MobiDB-lite"/>
    </source>
</evidence>
<dbReference type="GO" id="GO:0005509">
    <property type="term" value="F:calcium ion binding"/>
    <property type="evidence" value="ECO:0007669"/>
    <property type="project" value="InterPro"/>
</dbReference>
<reference evidence="5 6" key="1">
    <citation type="journal article" date="2010" name="Nature">
        <title>The Ectocarpus genome and the independent evolution of multicellularity in brown algae.</title>
        <authorList>
            <person name="Cock J.M."/>
            <person name="Sterck L."/>
            <person name="Rouze P."/>
            <person name="Scornet D."/>
            <person name="Allen A.E."/>
            <person name="Amoutzias G."/>
            <person name="Anthouard V."/>
            <person name="Artiguenave F."/>
            <person name="Aury J.M."/>
            <person name="Badger J.H."/>
            <person name="Beszteri B."/>
            <person name="Billiau K."/>
            <person name="Bonnet E."/>
            <person name="Bothwell J.H."/>
            <person name="Bowler C."/>
            <person name="Boyen C."/>
            <person name="Brownlee C."/>
            <person name="Carrano C.J."/>
            <person name="Charrier B."/>
            <person name="Cho G.Y."/>
            <person name="Coelho S.M."/>
            <person name="Collen J."/>
            <person name="Corre E."/>
            <person name="Da Silva C."/>
            <person name="Delage L."/>
            <person name="Delaroque N."/>
            <person name="Dittami S.M."/>
            <person name="Doulbeau S."/>
            <person name="Elias M."/>
            <person name="Farnham G."/>
            <person name="Gachon C.M."/>
            <person name="Gschloessl B."/>
            <person name="Heesch S."/>
            <person name="Jabbari K."/>
            <person name="Jubin C."/>
            <person name="Kawai H."/>
            <person name="Kimura K."/>
            <person name="Kloareg B."/>
            <person name="Kupper F.C."/>
            <person name="Lang D."/>
            <person name="Le Bail A."/>
            <person name="Leblanc C."/>
            <person name="Lerouge P."/>
            <person name="Lohr M."/>
            <person name="Lopez P.J."/>
            <person name="Martens C."/>
            <person name="Maumus F."/>
            <person name="Michel G."/>
            <person name="Miranda-Saavedra D."/>
            <person name="Morales J."/>
            <person name="Moreau H."/>
            <person name="Motomura T."/>
            <person name="Nagasato C."/>
            <person name="Napoli C.A."/>
            <person name="Nelson D.R."/>
            <person name="Nyvall-Collen P."/>
            <person name="Peters A.F."/>
            <person name="Pommier C."/>
            <person name="Potin P."/>
            <person name="Poulain J."/>
            <person name="Quesneville H."/>
            <person name="Read B."/>
            <person name="Rensing S.A."/>
            <person name="Ritter A."/>
            <person name="Rousvoal S."/>
            <person name="Samanta M."/>
            <person name="Samson G."/>
            <person name="Schroeder D.C."/>
            <person name="Segurens B."/>
            <person name="Strittmatter M."/>
            <person name="Tonon T."/>
            <person name="Tregear J.W."/>
            <person name="Valentin K."/>
            <person name="von Dassow P."/>
            <person name="Yamagishi T."/>
            <person name="Van de Peer Y."/>
            <person name="Wincker P."/>
        </authorList>
    </citation>
    <scope>NUCLEOTIDE SEQUENCE [LARGE SCALE GENOMIC DNA]</scope>
    <source>
        <strain evidence="6">Ec32 / CCAP1310/4</strain>
    </source>
</reference>
<dbReference type="EMBL" id="FN649729">
    <property type="protein sequence ID" value="CBN78804.1"/>
    <property type="molecule type" value="Genomic_DNA"/>
</dbReference>
<gene>
    <name evidence="5" type="primary">PUP</name>
    <name evidence="5" type="ORF">Esi_0006_0220</name>
</gene>
<organism evidence="5 6">
    <name type="scientific">Ectocarpus siliculosus</name>
    <name type="common">Brown alga</name>
    <name type="synonym">Conferva siliculosa</name>
    <dbReference type="NCBI Taxonomy" id="2880"/>
    <lineage>
        <taxon>Eukaryota</taxon>
        <taxon>Sar</taxon>
        <taxon>Stramenopiles</taxon>
        <taxon>Ochrophyta</taxon>
        <taxon>PX clade</taxon>
        <taxon>Phaeophyceae</taxon>
        <taxon>Ectocarpales</taxon>
        <taxon>Ectocarpaceae</taxon>
        <taxon>Ectocarpus</taxon>
    </lineage>
</organism>
<feature type="compositionally biased region" description="Polar residues" evidence="1">
    <location>
        <begin position="1453"/>
        <end position="1463"/>
    </location>
</feature>
<accession>D8LQP0</accession>
<evidence type="ECO:0000259" key="2">
    <source>
        <dbReference type="PROSITE" id="PS50004"/>
    </source>
</evidence>
<feature type="compositionally biased region" description="Basic and acidic residues" evidence="1">
    <location>
        <begin position="304"/>
        <end position="313"/>
    </location>
</feature>
<feature type="compositionally biased region" description="Basic and acidic residues" evidence="1">
    <location>
        <begin position="1242"/>
        <end position="1253"/>
    </location>
</feature>
<dbReference type="PROSITE" id="PS50004">
    <property type="entry name" value="C2"/>
    <property type="match status" value="3"/>
</dbReference>
<feature type="domain" description="EF-hand" evidence="4">
    <location>
        <begin position="1129"/>
        <end position="1164"/>
    </location>
</feature>
<feature type="region of interest" description="Disordered" evidence="1">
    <location>
        <begin position="840"/>
        <end position="879"/>
    </location>
</feature>
<feature type="compositionally biased region" description="Acidic residues" evidence="1">
    <location>
        <begin position="1179"/>
        <end position="1195"/>
    </location>
</feature>
<evidence type="ECO:0000259" key="4">
    <source>
        <dbReference type="PROSITE" id="PS50222"/>
    </source>
</evidence>
<feature type="compositionally biased region" description="Polar residues" evidence="1">
    <location>
        <begin position="1231"/>
        <end position="1241"/>
    </location>
</feature>
<evidence type="ECO:0000259" key="3">
    <source>
        <dbReference type="PROSITE" id="PS50105"/>
    </source>
</evidence>
<feature type="domain" description="C2" evidence="2">
    <location>
        <begin position="152"/>
        <end position="279"/>
    </location>
</feature>
<feature type="domain" description="EF-hand" evidence="4">
    <location>
        <begin position="1813"/>
        <end position="1848"/>
    </location>
</feature>
<evidence type="ECO:0000313" key="5">
    <source>
        <dbReference type="EMBL" id="CBN78804.1"/>
    </source>
</evidence>
<dbReference type="SUPFAM" id="SSF47473">
    <property type="entry name" value="EF-hand"/>
    <property type="match status" value="1"/>
</dbReference>
<protein>
    <submittedName>
        <fullName evidence="5">N/a</fullName>
    </submittedName>
</protein>
<dbReference type="InParanoid" id="D8LQP0"/>
<feature type="compositionally biased region" description="Basic and acidic residues" evidence="1">
    <location>
        <begin position="840"/>
        <end position="849"/>
    </location>
</feature>
<feature type="domain" description="C2" evidence="2">
    <location>
        <begin position="571"/>
        <end position="705"/>
    </location>
</feature>
<dbReference type="SMART" id="SM00454">
    <property type="entry name" value="SAM"/>
    <property type="match status" value="1"/>
</dbReference>
<dbReference type="PROSITE" id="PS50222">
    <property type="entry name" value="EF_HAND_2"/>
    <property type="match status" value="2"/>
</dbReference>
<dbReference type="CDD" id="cd00030">
    <property type="entry name" value="C2"/>
    <property type="match status" value="2"/>
</dbReference>
<dbReference type="SUPFAM" id="SSF49562">
    <property type="entry name" value="C2 domain (Calcium/lipid-binding domain, CaLB)"/>
    <property type="match status" value="3"/>
</dbReference>
<evidence type="ECO:0000313" key="6">
    <source>
        <dbReference type="Proteomes" id="UP000002630"/>
    </source>
</evidence>
<dbReference type="EMBL" id="FN648818">
    <property type="protein sequence ID" value="CBN78804.1"/>
    <property type="molecule type" value="Genomic_DNA"/>
</dbReference>
<dbReference type="SMART" id="SM00239">
    <property type="entry name" value="C2"/>
    <property type="match status" value="3"/>
</dbReference>
<dbReference type="SMART" id="SM00054">
    <property type="entry name" value="EFh"/>
    <property type="match status" value="2"/>
</dbReference>
<dbReference type="Gene3D" id="2.60.40.150">
    <property type="entry name" value="C2 domain"/>
    <property type="match status" value="3"/>
</dbReference>
<keyword evidence="6" id="KW-1185">Reference proteome</keyword>
<dbReference type="OrthoDB" id="67700at2759"/>
<feature type="domain" description="SAM" evidence="3">
    <location>
        <begin position="1338"/>
        <end position="1403"/>
    </location>
</feature>
<feature type="compositionally biased region" description="Basic and acidic residues" evidence="1">
    <location>
        <begin position="1999"/>
        <end position="2016"/>
    </location>
</feature>
<dbReference type="InterPro" id="IPR000008">
    <property type="entry name" value="C2_dom"/>
</dbReference>
<dbReference type="STRING" id="2880.D8LQP0"/>
<dbReference type="PROSITE" id="PS50105">
    <property type="entry name" value="SAM_DOMAIN"/>
    <property type="match status" value="1"/>
</dbReference>
<dbReference type="Gene3D" id="1.10.150.50">
    <property type="entry name" value="Transcription Factor, Ets-1"/>
    <property type="match status" value="1"/>
</dbReference>
<dbReference type="InterPro" id="IPR013761">
    <property type="entry name" value="SAM/pointed_sf"/>
</dbReference>
<feature type="compositionally biased region" description="Basic and acidic residues" evidence="1">
    <location>
        <begin position="2033"/>
        <end position="2045"/>
    </location>
</feature>
<dbReference type="Pfam" id="PF07647">
    <property type="entry name" value="SAM_2"/>
    <property type="match status" value="1"/>
</dbReference>
<feature type="region of interest" description="Disordered" evidence="1">
    <location>
        <begin position="1179"/>
        <end position="1325"/>
    </location>
</feature>
<dbReference type="SUPFAM" id="SSF47769">
    <property type="entry name" value="SAM/Pointed domain"/>
    <property type="match status" value="1"/>
</dbReference>
<name>D8LQP0_ECTSI</name>
<feature type="region of interest" description="Disordered" evidence="1">
    <location>
        <begin position="304"/>
        <end position="348"/>
    </location>
</feature>
<dbReference type="Pfam" id="PF00168">
    <property type="entry name" value="C2"/>
    <property type="match status" value="3"/>
</dbReference>
<dbReference type="InterPro" id="IPR002048">
    <property type="entry name" value="EF_hand_dom"/>
</dbReference>
<dbReference type="InterPro" id="IPR001660">
    <property type="entry name" value="SAM"/>
</dbReference>
<feature type="compositionally biased region" description="Basic and acidic residues" evidence="1">
    <location>
        <begin position="322"/>
        <end position="339"/>
    </location>
</feature>
<feature type="region of interest" description="Disordered" evidence="1">
    <location>
        <begin position="1606"/>
        <end position="1636"/>
    </location>
</feature>
<dbReference type="InterPro" id="IPR035892">
    <property type="entry name" value="C2_domain_sf"/>
</dbReference>
<feature type="compositionally biased region" description="Basic residues" evidence="1">
    <location>
        <begin position="1399"/>
        <end position="1413"/>
    </location>
</feature>
<proteinExistence type="predicted"/>
<dbReference type="InterPro" id="IPR011992">
    <property type="entry name" value="EF-hand-dom_pair"/>
</dbReference>
<feature type="region of interest" description="Disordered" evidence="1">
    <location>
        <begin position="1961"/>
        <end position="2049"/>
    </location>
</feature>
<feature type="region of interest" description="Disordered" evidence="1">
    <location>
        <begin position="1399"/>
        <end position="1533"/>
    </location>
</feature>
<dbReference type="Proteomes" id="UP000002630">
    <property type="component" value="Linkage Group LG04"/>
</dbReference>
<feature type="domain" description="C2" evidence="2">
    <location>
        <begin position="406"/>
        <end position="522"/>
    </location>
</feature>
<sequence>MLTARVSVNFKLDGDEPSNTAASGELLTLPWDPRLALSGWGRGRASVLKFEVSRGPGRPVEWTGFVPTAGLVHSPRCVFERAICLTGRLGSEPPTSARTAGSTGASAERRTVSLEVAMMFQPVFPAGIRGGSRAAGVVSRGVVHQEDARRQSFDHRPFHPDLRRIACEGGELVVHCLRARNLRLPRQEKSVESRDAQPEIFLTVLPDGGEVQTSTSYMGPGGRHPVWGQSLTLSIADAATARVVVRVRNVNQVLEDNVLGEVELSLAGLIAAEHGVAAAAALPGFSGRLERPPSGSSLRVSLDKEVASDRQELADNSYGSDSEDHVDTERFPGRKREPSGKNPVSPHKIKPCGVEAWFPLFVAGRQGGSREREVAGEVRLCCRFLSTDFMMQREVTAGADEGDNGPVGALRYALERRPGRLFMTIRCCRALPKAMIGERAPLVEARLRHGGWQCSTRRQTGLNPVFNENMAVDVLWTPQDFNSPEVILEVKDKALGGGLLAAVRVAVAPFILHPMMPADIWIPLLGGAGRETNSGIYIGLIYIPSVDEIRNMDEHLSRKNPTSFSINSIEHIADPEYSAVLRRARRGVVHVQIMSARGLPASSKDPQVGVRLRVGDHCGGPLPPFQRTAAIRGGRGEPQFNSTFFLDLQQDAPGLEEESKRAVLGRTPMLEVEARCCRGKGKVLGTVEIPIFPLWFMGHMTRAWYPMRSCDGEAEAGRVFIGLQFIADGKSGENGGMTAASVSDGAGTVSRRRRYLFLEVRQGRELRHTHAESDRPVVHVEMLGSGARGKTPPARGGGPDPAWADGAGLLALPYPLRSSGGGFGSSNEVLRITILNEQRRRGDGQEKGTGRSIEGGVRGDAMGHKVRSTPGRRGVRTSLLGEDGGDAYAKGGTIFSWDDTCPHRMRFNNAFNKQPTTLHVSVVQGDRVVGFASVGVEAVVHDGISTMARETAQSTRRPRGSAHDVGPVGLREEDFGHSVQAWYPLHAPDDKTTSAGESALSSSVSGTANTEVGRVLIDLKFAPHPNLLVRNWQEGAATLRANGIAAMKAIFYRLNRSGNLVIETEDLRLALVDAVDEYLATSTAAAKAAVSGTCKPFAGTSRASQAGEFLLLMSEGSKSSFGEGSNAALSKSAADSILSMMDRDRTAEVTFAEFCMFLSRAASRQADAAVGDLVNELAEDNDDESCDSDSDDDALGSDASRNAGANCDEPHGRRRTRRVPSLIGLVERSTDQTVRNTQLTGRQDRATTTENGRRSSPKAFSDSFQYPESAKKPNMDPPELFTAEPPGRVQDKLSKASRAQDSVDVSRGPNRPATPAPHHTTEGNETAKYVLPEDITSWTVGHVLNWLSEDMQLPQHLHKFRDASIDGLVLCDLTDVLLEEGLGISDSLHRLKILRHMQKLSKKQQQHHHHHHKADTTREDRPQTSPPPRAYAARKTLGVMTGSSDTKDAQAGSPANRSRQTGCTAVGVDREEDPLPLTTGTLEEKKTNSTPIPPSPPGEEAGAKRGTGQGVQQTEDTHEDERFSAGSRSGFSPDEEAFALTMKEVRGEFVTEEVGGEGSPELRTGVSQLKNRKRHICIPANATTSEVHEVVQTAMWATAALLEDTNTGEGERVESTGDYPEAWWGSSEGGSTAKSDSIDGADFDYASIGGGTAEKNRENRGNKRARLLFNELCSFQQGGAKSSGTARGLKLTRHRLEVGIRSLLKIEMRWEQWQLFLDSLPRLRTQGFLNPGDFFEAFGFHPLLRRPTTPRSALGGSKQRKFEGESFDFEPGRSFDKGSLVSSEATSGWETSATQDISNFREFVLGIADALRTCRATLGGVISTFDKRGTGKVSVSEFMSLVKALTRKRRYSARARAMTGGFDRKQAYLLLRCVDKDGDRSVVLRDLVAFVFATWTEELERLTGGNSEPEEVRQRRRQLQKDLRRHFPANFRRALGLDAVEPDTGHQGPFAALLARVGLDFPSPPSPRSQPTFVSPRRAHRQRRSETARSSSSCPGADVKFERESVVEKERGERWQGGRKVRAMSVATPARRSRGDRPATSDGQRRLGFTANKELHRRTSFEAERVLSLPPRVDLSAMNLTASHNRELLAQGTFQTSGVREGTFS</sequence>